<feature type="region of interest" description="Disordered" evidence="1">
    <location>
        <begin position="1"/>
        <end position="32"/>
    </location>
</feature>
<sequence length="48" mass="4828">MTALRPGAAGPRLAAAPGLNMTESLGYPGKSGESVLIPQSFERVGACP</sequence>
<dbReference type="Proteomes" id="UP000256941">
    <property type="component" value="Unassembled WGS sequence"/>
</dbReference>
<accession>A0A3D9XAD4</accession>
<comment type="caution">
    <text evidence="2">The sequence shown here is derived from an EMBL/GenBank/DDBJ whole genome shotgun (WGS) entry which is preliminary data.</text>
</comment>
<organism evidence="2 3">
    <name type="scientific">Paracoccus versutus</name>
    <name type="common">Thiobacillus versutus</name>
    <dbReference type="NCBI Taxonomy" id="34007"/>
    <lineage>
        <taxon>Bacteria</taxon>
        <taxon>Pseudomonadati</taxon>
        <taxon>Pseudomonadota</taxon>
        <taxon>Alphaproteobacteria</taxon>
        <taxon>Rhodobacterales</taxon>
        <taxon>Paracoccaceae</taxon>
        <taxon>Paracoccus</taxon>
    </lineage>
</organism>
<feature type="compositionally biased region" description="Low complexity" evidence="1">
    <location>
        <begin position="1"/>
        <end position="19"/>
    </location>
</feature>
<evidence type="ECO:0000313" key="2">
    <source>
        <dbReference type="EMBL" id="REF67424.1"/>
    </source>
</evidence>
<protein>
    <submittedName>
        <fullName evidence="2">Uncharacterized protein</fullName>
    </submittedName>
</protein>
<proteinExistence type="predicted"/>
<reference evidence="2 3" key="1">
    <citation type="submission" date="2018-08" db="EMBL/GenBank/DDBJ databases">
        <title>Genomic Encyclopedia of Archaeal and Bacterial Type Strains, Phase II (KMG-II): from individual species to whole genera.</title>
        <authorList>
            <person name="Goeker M."/>
        </authorList>
    </citation>
    <scope>NUCLEOTIDE SEQUENCE [LARGE SCALE GENOMIC DNA]</scope>
    <source>
        <strain evidence="2 3">DSM 17099</strain>
    </source>
</reference>
<dbReference type="AlphaFoldDB" id="A0A3D9XAD4"/>
<evidence type="ECO:0000313" key="3">
    <source>
        <dbReference type="Proteomes" id="UP000256941"/>
    </source>
</evidence>
<dbReference type="EMBL" id="QTUJ01000004">
    <property type="protein sequence ID" value="REF67424.1"/>
    <property type="molecule type" value="Genomic_DNA"/>
</dbReference>
<name>A0A3D9XAD4_PARVE</name>
<gene>
    <name evidence="2" type="ORF">BDD41_4449</name>
</gene>
<evidence type="ECO:0000256" key="1">
    <source>
        <dbReference type="SAM" id="MobiDB-lite"/>
    </source>
</evidence>